<dbReference type="SUPFAM" id="SSF46689">
    <property type="entry name" value="Homeodomain-like"/>
    <property type="match status" value="2"/>
</dbReference>
<evidence type="ECO:0000313" key="5">
    <source>
        <dbReference type="Proteomes" id="UP001143372"/>
    </source>
</evidence>
<organism evidence="4 5">
    <name type="scientific">Hansschlegelia plantiphila</name>
    <dbReference type="NCBI Taxonomy" id="374655"/>
    <lineage>
        <taxon>Bacteria</taxon>
        <taxon>Pseudomonadati</taxon>
        <taxon>Pseudomonadota</taxon>
        <taxon>Alphaproteobacteria</taxon>
        <taxon>Hyphomicrobiales</taxon>
        <taxon>Methylopilaceae</taxon>
        <taxon>Hansschlegelia</taxon>
    </lineage>
</organism>
<dbReference type="Pfam" id="PF12833">
    <property type="entry name" value="HTH_18"/>
    <property type="match status" value="1"/>
</dbReference>
<dbReference type="GO" id="GO:0043565">
    <property type="term" value="F:sequence-specific DNA binding"/>
    <property type="evidence" value="ECO:0007669"/>
    <property type="project" value="InterPro"/>
</dbReference>
<name>A0A9W6MUK0_9HYPH</name>
<gene>
    <name evidence="4" type="ORF">GCM10008179_11170</name>
</gene>
<dbReference type="PANTHER" id="PTHR43436:SF1">
    <property type="entry name" value="TRANSCRIPTIONAL REGULATORY PROTEIN"/>
    <property type="match status" value="1"/>
</dbReference>
<evidence type="ECO:0000259" key="3">
    <source>
        <dbReference type="PROSITE" id="PS01124"/>
    </source>
</evidence>
<reference evidence="4" key="1">
    <citation type="journal article" date="2014" name="Int. J. Syst. Evol. Microbiol.">
        <title>Complete genome sequence of Corynebacterium casei LMG S-19264T (=DSM 44701T), isolated from a smear-ripened cheese.</title>
        <authorList>
            <consortium name="US DOE Joint Genome Institute (JGI-PGF)"/>
            <person name="Walter F."/>
            <person name="Albersmeier A."/>
            <person name="Kalinowski J."/>
            <person name="Ruckert C."/>
        </authorList>
    </citation>
    <scope>NUCLEOTIDE SEQUENCE</scope>
    <source>
        <strain evidence="4">VKM B-2347</strain>
    </source>
</reference>
<dbReference type="Proteomes" id="UP001143372">
    <property type="component" value="Unassembled WGS sequence"/>
</dbReference>
<proteinExistence type="predicted"/>
<dbReference type="InterPro" id="IPR018060">
    <property type="entry name" value="HTH_AraC"/>
</dbReference>
<dbReference type="Gene3D" id="1.10.10.60">
    <property type="entry name" value="Homeodomain-like"/>
    <property type="match status" value="1"/>
</dbReference>
<dbReference type="PANTHER" id="PTHR43436">
    <property type="entry name" value="ARAC-FAMILY TRANSCRIPTIONAL REGULATOR"/>
    <property type="match status" value="1"/>
</dbReference>
<dbReference type="InterPro" id="IPR009057">
    <property type="entry name" value="Homeodomain-like_sf"/>
</dbReference>
<evidence type="ECO:0000256" key="2">
    <source>
        <dbReference type="ARBA" id="ARBA00023163"/>
    </source>
</evidence>
<comment type="caution">
    <text evidence="4">The sequence shown here is derived from an EMBL/GenBank/DDBJ whole genome shotgun (WGS) entry which is preliminary data.</text>
</comment>
<evidence type="ECO:0000256" key="1">
    <source>
        <dbReference type="ARBA" id="ARBA00023015"/>
    </source>
</evidence>
<dbReference type="InterPro" id="IPR009594">
    <property type="entry name" value="Tscrpt_reg_HTH_AraC_N"/>
</dbReference>
<dbReference type="GO" id="GO:0003700">
    <property type="term" value="F:DNA-binding transcription factor activity"/>
    <property type="evidence" value="ECO:0007669"/>
    <property type="project" value="InterPro"/>
</dbReference>
<dbReference type="RefSeq" id="WP_271167733.1">
    <property type="nucleotide sequence ID" value="NZ_BSFI01000006.1"/>
</dbReference>
<keyword evidence="5" id="KW-1185">Reference proteome</keyword>
<dbReference type="SMART" id="SM00342">
    <property type="entry name" value="HTH_ARAC"/>
    <property type="match status" value="1"/>
</dbReference>
<dbReference type="PROSITE" id="PS01124">
    <property type="entry name" value="HTH_ARAC_FAMILY_2"/>
    <property type="match status" value="1"/>
</dbReference>
<sequence>MVTDRAYNPAMQDLLNRMTDRVLRHTEGMRMETPLPHVGIGVLWPQSSPTLNGCGAGVCLVLQGGKEMIVGNRVLRYGAGSCFASLIELPTTKSTFQTDDGRPYVATSLKLDEALLISLLTELPRGAATKAAPSFSTAMVSPALLQSWDHYLALLDTPEDIPFLAAARERELLYRLIQSDHGPMLRQIVGEEGPLARIRRAIGWIRENFDRPIAVKALAEIAGMSVPSFNRHFRAATSTSPLQYQKTLRLQAARRFMASSPDATRAAFSVGYESASQFSREYARLFGLPPKRDSNGIRQHRGSVSDILI</sequence>
<accession>A0A9W6MUK0</accession>
<keyword evidence="1" id="KW-0805">Transcription regulation</keyword>
<dbReference type="Pfam" id="PF06719">
    <property type="entry name" value="AraC_N"/>
    <property type="match status" value="1"/>
</dbReference>
<dbReference type="EMBL" id="BSFI01000006">
    <property type="protein sequence ID" value="GLK67479.1"/>
    <property type="molecule type" value="Genomic_DNA"/>
</dbReference>
<dbReference type="AlphaFoldDB" id="A0A9W6MUK0"/>
<keyword evidence="2" id="KW-0804">Transcription</keyword>
<protein>
    <submittedName>
        <fullName evidence="4">AraC family transcriptional regulator</fullName>
    </submittedName>
</protein>
<evidence type="ECO:0000313" key="4">
    <source>
        <dbReference type="EMBL" id="GLK67479.1"/>
    </source>
</evidence>
<feature type="domain" description="HTH araC/xylS-type" evidence="3">
    <location>
        <begin position="199"/>
        <end position="296"/>
    </location>
</feature>
<reference evidence="4" key="2">
    <citation type="submission" date="2023-01" db="EMBL/GenBank/DDBJ databases">
        <authorList>
            <person name="Sun Q."/>
            <person name="Evtushenko L."/>
        </authorList>
    </citation>
    <scope>NUCLEOTIDE SEQUENCE</scope>
    <source>
        <strain evidence="4">VKM B-2347</strain>
    </source>
</reference>